<evidence type="ECO:0000256" key="1">
    <source>
        <dbReference type="SAM" id="MobiDB-lite"/>
    </source>
</evidence>
<gene>
    <name evidence="2" type="ORF">M421DRAFT_94240</name>
</gene>
<organism evidence="2 3">
    <name type="scientific">Didymella exigua CBS 183.55</name>
    <dbReference type="NCBI Taxonomy" id="1150837"/>
    <lineage>
        <taxon>Eukaryota</taxon>
        <taxon>Fungi</taxon>
        <taxon>Dikarya</taxon>
        <taxon>Ascomycota</taxon>
        <taxon>Pezizomycotina</taxon>
        <taxon>Dothideomycetes</taxon>
        <taxon>Pleosporomycetidae</taxon>
        <taxon>Pleosporales</taxon>
        <taxon>Pleosporineae</taxon>
        <taxon>Didymellaceae</taxon>
        <taxon>Didymella</taxon>
    </lineage>
</organism>
<reference evidence="2" key="1">
    <citation type="journal article" date="2020" name="Stud. Mycol.">
        <title>101 Dothideomycetes genomes: a test case for predicting lifestyles and emergence of pathogens.</title>
        <authorList>
            <person name="Haridas S."/>
            <person name="Albert R."/>
            <person name="Binder M."/>
            <person name="Bloem J."/>
            <person name="Labutti K."/>
            <person name="Salamov A."/>
            <person name="Andreopoulos B."/>
            <person name="Baker S."/>
            <person name="Barry K."/>
            <person name="Bills G."/>
            <person name="Bluhm B."/>
            <person name="Cannon C."/>
            <person name="Castanera R."/>
            <person name="Culley D."/>
            <person name="Daum C."/>
            <person name="Ezra D."/>
            <person name="Gonzalez J."/>
            <person name="Henrissat B."/>
            <person name="Kuo A."/>
            <person name="Liang C."/>
            <person name="Lipzen A."/>
            <person name="Lutzoni F."/>
            <person name="Magnuson J."/>
            <person name="Mondo S."/>
            <person name="Nolan M."/>
            <person name="Ohm R."/>
            <person name="Pangilinan J."/>
            <person name="Park H.-J."/>
            <person name="Ramirez L."/>
            <person name="Alfaro M."/>
            <person name="Sun H."/>
            <person name="Tritt A."/>
            <person name="Yoshinaga Y."/>
            <person name="Zwiers L.-H."/>
            <person name="Turgeon B."/>
            <person name="Goodwin S."/>
            <person name="Spatafora J."/>
            <person name="Crous P."/>
            <person name="Grigoriev I."/>
        </authorList>
    </citation>
    <scope>NUCLEOTIDE SEQUENCE</scope>
    <source>
        <strain evidence="2">CBS 183.55</strain>
    </source>
</reference>
<accession>A0A6A5RKP1</accession>
<name>A0A6A5RKP1_9PLEO</name>
<protein>
    <submittedName>
        <fullName evidence="2">Uncharacterized protein</fullName>
    </submittedName>
</protein>
<keyword evidence="3" id="KW-1185">Reference proteome</keyword>
<dbReference type="GeneID" id="54355852"/>
<dbReference type="EMBL" id="ML978979">
    <property type="protein sequence ID" value="KAF1926117.1"/>
    <property type="molecule type" value="Genomic_DNA"/>
</dbReference>
<sequence>MADRNHHCQYSAPTICVQSDTAFNPTQRGVTRVNAPADSSKSTLLGVSQDYEGDNLRAGEAAPHEESTRLTPGLRAREKRNGGVTGTRASGKARRRRRRDGGGEGGGAAEAAEAAGAGKHIGVSSFGSCGCCALMNLAKESQSRASR</sequence>
<dbReference type="AlphaFoldDB" id="A0A6A5RKP1"/>
<proteinExistence type="predicted"/>
<feature type="region of interest" description="Disordered" evidence="1">
    <location>
        <begin position="28"/>
        <end position="115"/>
    </location>
</feature>
<feature type="compositionally biased region" description="Polar residues" evidence="1">
    <location>
        <begin position="37"/>
        <end position="46"/>
    </location>
</feature>
<feature type="compositionally biased region" description="Basic and acidic residues" evidence="1">
    <location>
        <begin position="54"/>
        <end position="68"/>
    </location>
</feature>
<dbReference type="RefSeq" id="XP_033446369.1">
    <property type="nucleotide sequence ID" value="XM_033598185.1"/>
</dbReference>
<evidence type="ECO:0000313" key="2">
    <source>
        <dbReference type="EMBL" id="KAF1926117.1"/>
    </source>
</evidence>
<dbReference type="Proteomes" id="UP000800082">
    <property type="component" value="Unassembled WGS sequence"/>
</dbReference>
<evidence type="ECO:0000313" key="3">
    <source>
        <dbReference type="Proteomes" id="UP000800082"/>
    </source>
</evidence>